<dbReference type="GeneID" id="81473695"/>
<comment type="caution">
    <text evidence="2">The sequence shown here is derived from an EMBL/GenBank/DDBJ whole genome shotgun (WGS) entry which is preliminary data.</text>
</comment>
<dbReference type="EMBL" id="JABCQN010000001">
    <property type="protein sequence ID" value="MBF0869875.1"/>
    <property type="molecule type" value="Genomic_DNA"/>
</dbReference>
<dbReference type="PANTHER" id="PTHR42160:SF1">
    <property type="entry name" value="URACIL-DNA GLYCOSYLASE SUPERFAMILY PROTEIN"/>
    <property type="match status" value="1"/>
</dbReference>
<dbReference type="InterPro" id="IPR005122">
    <property type="entry name" value="Uracil-DNA_glycosylase-like"/>
</dbReference>
<sequence length="223" mass="25115">MISNPTTQDRLTALVQEVRACRVCENNLPLGARPLIHVSATSRLLIASQAPGTKAHFKNTSFMDPSGVRLRQWLGLTEDVFYDTRHVAILPMGLCYPGRLPKGGDCPPRPECAPIWRKRVLSLMPALQLTLLVGSYSQHHVLGKGSVTERVRNFRDYLPDNYFPLPHPSWRTGVWEKKAPWFQEEVIPALREKVQVILALSDEQAVGYRPESPEHRKSGSGCR</sequence>
<reference evidence="2" key="2">
    <citation type="submission" date="2020-11" db="EMBL/GenBank/DDBJ databases">
        <title>Description of novel Gluconobacter species.</title>
        <authorList>
            <person name="Cleenwerck I."/>
            <person name="Cnockaert M."/>
            <person name="Borremans W."/>
            <person name="Wieme A.D."/>
            <person name="De Vuyst L."/>
            <person name="Vandamme P."/>
        </authorList>
    </citation>
    <scope>NUCLEOTIDE SEQUENCE</scope>
    <source>
        <strain evidence="2">R71697</strain>
    </source>
</reference>
<dbReference type="SMART" id="SM00986">
    <property type="entry name" value="UDG"/>
    <property type="match status" value="1"/>
</dbReference>
<name>A0A9Q2FJZ2_GLUJA</name>
<gene>
    <name evidence="2" type="ORF">HKD32_03230</name>
</gene>
<dbReference type="Pfam" id="PF03167">
    <property type="entry name" value="UDG"/>
    <property type="match status" value="1"/>
</dbReference>
<feature type="domain" description="Uracil-DNA glycosylase-like" evidence="1">
    <location>
        <begin position="35"/>
        <end position="191"/>
    </location>
</feature>
<dbReference type="Proteomes" id="UP000661006">
    <property type="component" value="Unassembled WGS sequence"/>
</dbReference>
<evidence type="ECO:0000259" key="1">
    <source>
        <dbReference type="SMART" id="SM00986"/>
    </source>
</evidence>
<dbReference type="SMART" id="SM00987">
    <property type="entry name" value="UreE_C"/>
    <property type="match status" value="1"/>
</dbReference>
<protein>
    <submittedName>
        <fullName evidence="2">Uracil-DNA glycosylase family protein</fullName>
    </submittedName>
</protein>
<evidence type="ECO:0000313" key="2">
    <source>
        <dbReference type="EMBL" id="MBF0869875.1"/>
    </source>
</evidence>
<dbReference type="PANTHER" id="PTHR42160">
    <property type="entry name" value="URACIL-DNA GLYCOSYLASE SUPERFAMILY PROTEIN"/>
    <property type="match status" value="1"/>
</dbReference>
<dbReference type="InterPro" id="IPR047124">
    <property type="entry name" value="HI_0220.2"/>
</dbReference>
<dbReference type="Gene3D" id="3.40.470.10">
    <property type="entry name" value="Uracil-DNA glycosylase-like domain"/>
    <property type="match status" value="1"/>
</dbReference>
<accession>A0A9Q2FJZ2</accession>
<dbReference type="CDD" id="cd10033">
    <property type="entry name" value="UDG_like"/>
    <property type="match status" value="1"/>
</dbReference>
<proteinExistence type="predicted"/>
<organism evidence="2 3">
    <name type="scientific">Gluconobacter japonicus</name>
    <dbReference type="NCBI Taxonomy" id="376620"/>
    <lineage>
        <taxon>Bacteria</taxon>
        <taxon>Pseudomonadati</taxon>
        <taxon>Pseudomonadota</taxon>
        <taxon>Alphaproteobacteria</taxon>
        <taxon>Acetobacterales</taxon>
        <taxon>Acetobacteraceae</taxon>
        <taxon>Gluconobacter</taxon>
    </lineage>
</organism>
<dbReference type="SUPFAM" id="SSF52141">
    <property type="entry name" value="Uracil-DNA glycosylase-like"/>
    <property type="match status" value="1"/>
</dbReference>
<reference evidence="2" key="1">
    <citation type="submission" date="2020-04" db="EMBL/GenBank/DDBJ databases">
        <authorList>
            <person name="Sombolestani A."/>
        </authorList>
    </citation>
    <scope>NUCLEOTIDE SEQUENCE</scope>
    <source>
        <strain evidence="2">R71697</strain>
    </source>
</reference>
<evidence type="ECO:0000313" key="3">
    <source>
        <dbReference type="Proteomes" id="UP000661006"/>
    </source>
</evidence>
<dbReference type="InterPro" id="IPR036895">
    <property type="entry name" value="Uracil-DNA_glycosylase-like_sf"/>
</dbReference>
<dbReference type="AlphaFoldDB" id="A0A9Q2FJZ2"/>
<dbReference type="RefSeq" id="WP_194257500.1">
    <property type="nucleotide sequence ID" value="NZ_JABCQN010000001.1"/>
</dbReference>